<comment type="similarity">
    <text evidence="2 13">Belongs to the class-II aminoacyl-tRNA synthetase family. Phe-tRNA synthetase alpha subunit type 1 subfamily.</text>
</comment>
<dbReference type="Gene3D" id="3.30.930.10">
    <property type="entry name" value="Bira Bifunctional Protein, Domain 2"/>
    <property type="match status" value="1"/>
</dbReference>
<dbReference type="PANTHER" id="PTHR11538">
    <property type="entry name" value="PHENYLALANYL-TRNA SYNTHETASE"/>
    <property type="match status" value="1"/>
</dbReference>
<evidence type="ECO:0000256" key="4">
    <source>
        <dbReference type="ARBA" id="ARBA00022490"/>
    </source>
</evidence>
<evidence type="ECO:0000256" key="5">
    <source>
        <dbReference type="ARBA" id="ARBA00022598"/>
    </source>
</evidence>
<evidence type="ECO:0000256" key="8">
    <source>
        <dbReference type="ARBA" id="ARBA00022840"/>
    </source>
</evidence>
<evidence type="ECO:0000256" key="12">
    <source>
        <dbReference type="ARBA" id="ARBA00049255"/>
    </source>
</evidence>
<keyword evidence="10 13" id="KW-0648">Protein biosynthesis</keyword>
<dbReference type="SUPFAM" id="SSF46589">
    <property type="entry name" value="tRNA-binding arm"/>
    <property type="match status" value="1"/>
</dbReference>
<comment type="subcellular location">
    <subcellularLocation>
        <location evidence="1 13">Cytoplasm</location>
    </subcellularLocation>
</comment>
<keyword evidence="4 13" id="KW-0963">Cytoplasm</keyword>
<evidence type="ECO:0000313" key="16">
    <source>
        <dbReference type="Proteomes" id="UP000228867"/>
    </source>
</evidence>
<dbReference type="PROSITE" id="PS50862">
    <property type="entry name" value="AA_TRNA_LIGASE_II"/>
    <property type="match status" value="1"/>
</dbReference>
<dbReference type="GO" id="GO:0005524">
    <property type="term" value="F:ATP binding"/>
    <property type="evidence" value="ECO:0007669"/>
    <property type="project" value="UniProtKB-UniRule"/>
</dbReference>
<evidence type="ECO:0000256" key="1">
    <source>
        <dbReference type="ARBA" id="ARBA00004496"/>
    </source>
</evidence>
<keyword evidence="11 13" id="KW-0030">Aminoacyl-tRNA synthetase</keyword>
<evidence type="ECO:0000256" key="2">
    <source>
        <dbReference type="ARBA" id="ARBA00010207"/>
    </source>
</evidence>
<dbReference type="EC" id="6.1.1.20" evidence="13"/>
<keyword evidence="6 13" id="KW-0479">Metal-binding</keyword>
<comment type="caution">
    <text evidence="15">The sequence shown here is derived from an EMBL/GenBank/DDBJ whole genome shotgun (WGS) entry which is preliminary data.</text>
</comment>
<keyword evidence="7 13" id="KW-0547">Nucleotide-binding</keyword>
<evidence type="ECO:0000256" key="6">
    <source>
        <dbReference type="ARBA" id="ARBA00022723"/>
    </source>
</evidence>
<organism evidence="15 16">
    <name type="scientific">Candidatus Jorgensenbacteria bacterium CG11_big_fil_rev_8_21_14_0_20_38_23</name>
    <dbReference type="NCBI Taxonomy" id="1974594"/>
    <lineage>
        <taxon>Bacteria</taxon>
        <taxon>Candidatus Joergenseniibacteriota</taxon>
    </lineage>
</organism>
<dbReference type="InterPro" id="IPR006195">
    <property type="entry name" value="aa-tRNA-synth_II"/>
</dbReference>
<comment type="catalytic activity">
    <reaction evidence="12 13">
        <text>tRNA(Phe) + L-phenylalanine + ATP = L-phenylalanyl-tRNA(Phe) + AMP + diphosphate + H(+)</text>
        <dbReference type="Rhea" id="RHEA:19413"/>
        <dbReference type="Rhea" id="RHEA-COMP:9668"/>
        <dbReference type="Rhea" id="RHEA-COMP:9699"/>
        <dbReference type="ChEBI" id="CHEBI:15378"/>
        <dbReference type="ChEBI" id="CHEBI:30616"/>
        <dbReference type="ChEBI" id="CHEBI:33019"/>
        <dbReference type="ChEBI" id="CHEBI:58095"/>
        <dbReference type="ChEBI" id="CHEBI:78442"/>
        <dbReference type="ChEBI" id="CHEBI:78531"/>
        <dbReference type="ChEBI" id="CHEBI:456215"/>
        <dbReference type="EC" id="6.1.1.20"/>
    </reaction>
</comment>
<dbReference type="SUPFAM" id="SSF55681">
    <property type="entry name" value="Class II aaRS and biotin synthetases"/>
    <property type="match status" value="1"/>
</dbReference>
<dbReference type="InterPro" id="IPR002319">
    <property type="entry name" value="Phenylalanyl-tRNA_Synthase"/>
</dbReference>
<name>A0A2H0NDG4_9BACT</name>
<dbReference type="NCBIfam" id="TIGR00468">
    <property type="entry name" value="pheS"/>
    <property type="match status" value="1"/>
</dbReference>
<proteinExistence type="inferred from homology"/>
<dbReference type="GO" id="GO:0006432">
    <property type="term" value="P:phenylalanyl-tRNA aminoacylation"/>
    <property type="evidence" value="ECO:0007669"/>
    <property type="project" value="UniProtKB-UniRule"/>
</dbReference>
<dbReference type="GO" id="GO:0000049">
    <property type="term" value="F:tRNA binding"/>
    <property type="evidence" value="ECO:0007669"/>
    <property type="project" value="InterPro"/>
</dbReference>
<comment type="cofactor">
    <cofactor evidence="13">
        <name>Mg(2+)</name>
        <dbReference type="ChEBI" id="CHEBI:18420"/>
    </cofactor>
    <text evidence="13">Binds 2 magnesium ions per tetramer.</text>
</comment>
<dbReference type="GO" id="GO:0000287">
    <property type="term" value="F:magnesium ion binding"/>
    <property type="evidence" value="ECO:0007669"/>
    <property type="project" value="UniProtKB-UniRule"/>
</dbReference>
<accession>A0A2H0NDG4</accession>
<dbReference type="CDD" id="cd00496">
    <property type="entry name" value="PheRS_alpha_core"/>
    <property type="match status" value="1"/>
</dbReference>
<dbReference type="Proteomes" id="UP000228867">
    <property type="component" value="Unassembled WGS sequence"/>
</dbReference>
<evidence type="ECO:0000256" key="3">
    <source>
        <dbReference type="ARBA" id="ARBA00011209"/>
    </source>
</evidence>
<evidence type="ECO:0000313" key="15">
    <source>
        <dbReference type="EMBL" id="PIR06116.1"/>
    </source>
</evidence>
<dbReference type="PANTHER" id="PTHR11538:SF41">
    <property type="entry name" value="PHENYLALANINE--TRNA LIGASE, MITOCHONDRIAL"/>
    <property type="match status" value="1"/>
</dbReference>
<evidence type="ECO:0000259" key="14">
    <source>
        <dbReference type="PROSITE" id="PS50862"/>
    </source>
</evidence>
<comment type="subunit">
    <text evidence="3 13">Tetramer of two alpha and two beta subunits.</text>
</comment>
<dbReference type="HAMAP" id="MF_00281">
    <property type="entry name" value="Phe_tRNA_synth_alpha1"/>
    <property type="match status" value="1"/>
</dbReference>
<keyword evidence="9 13" id="KW-0460">Magnesium</keyword>
<sequence>MGSIPTPATKMNLEQIKQSAFKEIEESRDLKSLEGLRIKYLGRKSQLVEILHSLKDVPLNQRQKIGPVANVLKKELDELIKNRKAELREDEGSKKIDLSRPAQKISRGHFHPLTIAEEKICRIFLTMNFSVVEGPEIENEFYNFDALNIPPNHPARDLWNTLWLKTRTDADKTQIDADKTQIDADKTRTKADSVRENLGRNQRQSALLLRTHTSPMQIRYMETHQPPFQIIVPGRVFRYEATDASHEINFYQVEGLMVGSRVSLANFKFIIETFLKKFFGPNIKFRFRPSYFPFVEPGLEVDVWFKDKWLEVMGAGMVARKVFDAVRYNPDQVQGFAFGLGLDRLVKIKYNLPDIRLLYSGDLRFIKQF</sequence>
<feature type="binding site" evidence="13">
    <location>
        <position position="296"/>
    </location>
    <ligand>
        <name>Mg(2+)</name>
        <dbReference type="ChEBI" id="CHEBI:18420"/>
        <note>shared with beta subunit</note>
    </ligand>
</feature>
<dbReference type="AlphaFoldDB" id="A0A2H0NDG4"/>
<dbReference type="GO" id="GO:0005737">
    <property type="term" value="C:cytoplasm"/>
    <property type="evidence" value="ECO:0007669"/>
    <property type="project" value="UniProtKB-SubCell"/>
</dbReference>
<keyword evidence="5 13" id="KW-0436">Ligase</keyword>
<dbReference type="InterPro" id="IPR022911">
    <property type="entry name" value="Phe_tRNA_ligase_alpha1_bac"/>
</dbReference>
<dbReference type="InterPro" id="IPR010978">
    <property type="entry name" value="tRNA-bd_arm"/>
</dbReference>
<dbReference type="GO" id="GO:0004826">
    <property type="term" value="F:phenylalanine-tRNA ligase activity"/>
    <property type="evidence" value="ECO:0007669"/>
    <property type="project" value="UniProtKB-UniRule"/>
</dbReference>
<evidence type="ECO:0000256" key="7">
    <source>
        <dbReference type="ARBA" id="ARBA00022741"/>
    </source>
</evidence>
<dbReference type="InterPro" id="IPR004529">
    <property type="entry name" value="Phe-tRNA-synth_IIc_asu"/>
</dbReference>
<feature type="domain" description="Aminoacyl-transfer RNA synthetases class-II family profile" evidence="14">
    <location>
        <begin position="122"/>
        <end position="368"/>
    </location>
</feature>
<evidence type="ECO:0000256" key="11">
    <source>
        <dbReference type="ARBA" id="ARBA00023146"/>
    </source>
</evidence>
<evidence type="ECO:0000256" key="9">
    <source>
        <dbReference type="ARBA" id="ARBA00022842"/>
    </source>
</evidence>
<dbReference type="InterPro" id="IPR045864">
    <property type="entry name" value="aa-tRNA-synth_II/BPL/LPL"/>
</dbReference>
<dbReference type="Pfam" id="PF01409">
    <property type="entry name" value="tRNA-synt_2d"/>
    <property type="match status" value="1"/>
</dbReference>
<evidence type="ECO:0000256" key="13">
    <source>
        <dbReference type="HAMAP-Rule" id="MF_00281"/>
    </source>
</evidence>
<gene>
    <name evidence="13" type="primary">pheS</name>
    <name evidence="15" type="ORF">COV54_03390</name>
</gene>
<reference evidence="15 16" key="1">
    <citation type="submission" date="2017-09" db="EMBL/GenBank/DDBJ databases">
        <title>Depth-based differentiation of microbial function through sediment-hosted aquifers and enrichment of novel symbionts in the deep terrestrial subsurface.</title>
        <authorList>
            <person name="Probst A.J."/>
            <person name="Ladd B."/>
            <person name="Jarett J.K."/>
            <person name="Geller-Mcgrath D.E."/>
            <person name="Sieber C.M."/>
            <person name="Emerson J.B."/>
            <person name="Anantharaman K."/>
            <person name="Thomas B.C."/>
            <person name="Malmstrom R."/>
            <person name="Stieglmeier M."/>
            <person name="Klingl A."/>
            <person name="Woyke T."/>
            <person name="Ryan C.M."/>
            <person name="Banfield J.F."/>
        </authorList>
    </citation>
    <scope>NUCLEOTIDE SEQUENCE [LARGE SCALE GENOMIC DNA]</scope>
    <source>
        <strain evidence="15">CG11_big_fil_rev_8_21_14_0_20_38_23</strain>
    </source>
</reference>
<protein>
    <recommendedName>
        <fullName evidence="13">Phenylalanine--tRNA ligase alpha subunit</fullName>
        <ecNumber evidence="13">6.1.1.20</ecNumber>
    </recommendedName>
    <alternativeName>
        <fullName evidence="13">Phenylalanyl-tRNA synthetase alpha subunit</fullName>
        <shortName evidence="13">PheRS</shortName>
    </alternativeName>
</protein>
<keyword evidence="8 13" id="KW-0067">ATP-binding</keyword>
<dbReference type="EMBL" id="PCWR01000067">
    <property type="protein sequence ID" value="PIR06116.1"/>
    <property type="molecule type" value="Genomic_DNA"/>
</dbReference>
<evidence type="ECO:0000256" key="10">
    <source>
        <dbReference type="ARBA" id="ARBA00022917"/>
    </source>
</evidence>